<proteinExistence type="predicted"/>
<protein>
    <recommendedName>
        <fullName evidence="2">Zeta toxin domain-containing protein</fullName>
    </recommendedName>
</protein>
<dbReference type="SUPFAM" id="SSF52540">
    <property type="entry name" value="P-loop containing nucleoside triphosphate hydrolases"/>
    <property type="match status" value="1"/>
</dbReference>
<organism evidence="1">
    <name type="scientific">marine metagenome</name>
    <dbReference type="NCBI Taxonomy" id="408172"/>
    <lineage>
        <taxon>unclassified sequences</taxon>
        <taxon>metagenomes</taxon>
        <taxon>ecological metagenomes</taxon>
    </lineage>
</organism>
<dbReference type="AlphaFoldDB" id="A0A382YLC8"/>
<dbReference type="Pfam" id="PF13671">
    <property type="entry name" value="AAA_33"/>
    <property type="match status" value="1"/>
</dbReference>
<dbReference type="EMBL" id="UINC01176812">
    <property type="protein sequence ID" value="SVD84117.1"/>
    <property type="molecule type" value="Genomic_DNA"/>
</dbReference>
<sequence length="200" mass="22398">VNTKLVFIGGQAGTGKTHVAHALIAQLNGYCLVAKDTCSRLFTERMLEILPHADLPDAHTAKDAASRESAAYLRYVRDVEYASMLEVAFENLHAGLNVLAVAPFARELGDEAWISSLEDRLATLDAQLAIIWIYCEPALARMRIERRAAARDHYKLEHWDEYLAATDYHPAINRPHFTLATDFEPLPLTPLLAYLQELTP</sequence>
<reference evidence="1" key="1">
    <citation type="submission" date="2018-05" db="EMBL/GenBank/DDBJ databases">
        <authorList>
            <person name="Lanie J.A."/>
            <person name="Ng W.-L."/>
            <person name="Kazmierczak K.M."/>
            <person name="Andrzejewski T.M."/>
            <person name="Davidsen T.M."/>
            <person name="Wayne K.J."/>
            <person name="Tettelin H."/>
            <person name="Glass J.I."/>
            <person name="Rusch D."/>
            <person name="Podicherti R."/>
            <person name="Tsui H.-C.T."/>
            <person name="Winkler M.E."/>
        </authorList>
    </citation>
    <scope>NUCLEOTIDE SEQUENCE</scope>
</reference>
<feature type="non-terminal residue" evidence="1">
    <location>
        <position position="1"/>
    </location>
</feature>
<dbReference type="Gene3D" id="3.40.50.300">
    <property type="entry name" value="P-loop containing nucleotide triphosphate hydrolases"/>
    <property type="match status" value="1"/>
</dbReference>
<evidence type="ECO:0008006" key="2">
    <source>
        <dbReference type="Google" id="ProtNLM"/>
    </source>
</evidence>
<evidence type="ECO:0000313" key="1">
    <source>
        <dbReference type="EMBL" id="SVD84117.1"/>
    </source>
</evidence>
<accession>A0A382YLC8</accession>
<gene>
    <name evidence="1" type="ORF">METZ01_LOCUS436971</name>
</gene>
<dbReference type="InterPro" id="IPR027417">
    <property type="entry name" value="P-loop_NTPase"/>
</dbReference>
<name>A0A382YLC8_9ZZZZ</name>